<accession>A0A178ZTK3</accession>
<protein>
    <submittedName>
        <fullName evidence="1">Uncharacterized protein</fullName>
    </submittedName>
</protein>
<dbReference type="GeneID" id="30006203"/>
<proteinExistence type="predicted"/>
<reference evidence="1 2" key="1">
    <citation type="submission" date="2016-04" db="EMBL/GenBank/DDBJ databases">
        <title>Draft genome of Fonsecaea erecta CBS 125763.</title>
        <authorList>
            <person name="Weiss V.A."/>
            <person name="Vicente V.A."/>
            <person name="Raittz R.T."/>
            <person name="Moreno L.F."/>
            <person name="De Souza E.M."/>
            <person name="Pedrosa F.O."/>
            <person name="Steffens M.B."/>
            <person name="Faoro H."/>
            <person name="Tadra-Sfeir M.Z."/>
            <person name="Najafzadeh M.J."/>
            <person name="Felipe M.S."/>
            <person name="Teixeira M."/>
            <person name="Sun J."/>
            <person name="Xi L."/>
            <person name="Gomes R."/>
            <person name="De Azevedo C.M."/>
            <person name="Salgado C.G."/>
            <person name="Da Silva M.B."/>
            <person name="Nascimento M.F."/>
            <person name="Queiroz-Telles F."/>
            <person name="Attili D.S."/>
            <person name="Gorbushina A."/>
        </authorList>
    </citation>
    <scope>NUCLEOTIDE SEQUENCE [LARGE SCALE GENOMIC DNA]</scope>
    <source>
        <strain evidence="1 2">CBS 125763</strain>
    </source>
</reference>
<keyword evidence="2" id="KW-1185">Reference proteome</keyword>
<evidence type="ECO:0000313" key="2">
    <source>
        <dbReference type="Proteomes" id="UP000078343"/>
    </source>
</evidence>
<gene>
    <name evidence="1" type="ORF">AYL99_02033</name>
</gene>
<comment type="caution">
    <text evidence="1">The sequence shown here is derived from an EMBL/GenBank/DDBJ whole genome shotgun (WGS) entry which is preliminary data.</text>
</comment>
<dbReference type="RefSeq" id="XP_018696173.1">
    <property type="nucleotide sequence ID" value="XM_018833549.1"/>
</dbReference>
<dbReference type="Proteomes" id="UP000078343">
    <property type="component" value="Unassembled WGS sequence"/>
</dbReference>
<dbReference type="EMBL" id="LVYI01000002">
    <property type="protein sequence ID" value="OAP62806.1"/>
    <property type="molecule type" value="Genomic_DNA"/>
</dbReference>
<organism evidence="1 2">
    <name type="scientific">Fonsecaea erecta</name>
    <dbReference type="NCBI Taxonomy" id="1367422"/>
    <lineage>
        <taxon>Eukaryota</taxon>
        <taxon>Fungi</taxon>
        <taxon>Dikarya</taxon>
        <taxon>Ascomycota</taxon>
        <taxon>Pezizomycotina</taxon>
        <taxon>Eurotiomycetes</taxon>
        <taxon>Chaetothyriomycetidae</taxon>
        <taxon>Chaetothyriales</taxon>
        <taxon>Herpotrichiellaceae</taxon>
        <taxon>Fonsecaea</taxon>
    </lineage>
</organism>
<name>A0A178ZTK3_9EURO</name>
<sequence length="102" mass="11383">MTPRISVAEARNPYFYISALVPDGLSILRFIEQIILSSDVGRETSVVLYVDDGRDATVLWGSSGCKAGRNFRIRSAKLLLTMARLTRRLMIHMEPRVVTADG</sequence>
<evidence type="ECO:0000313" key="1">
    <source>
        <dbReference type="EMBL" id="OAP62806.1"/>
    </source>
</evidence>
<dbReference type="AlphaFoldDB" id="A0A178ZTK3"/>